<name>A0A1B2DT78_9BACL</name>
<organism evidence="2">
    <name type="scientific">Paenibacillus sp. BIHB 4019</name>
    <dbReference type="NCBI Taxonomy" id="1870819"/>
    <lineage>
        <taxon>Bacteria</taxon>
        <taxon>Bacillati</taxon>
        <taxon>Bacillota</taxon>
        <taxon>Bacilli</taxon>
        <taxon>Bacillales</taxon>
        <taxon>Paenibacillaceae</taxon>
        <taxon>Paenibacillus</taxon>
    </lineage>
</organism>
<proteinExistence type="predicted"/>
<feature type="domain" description="Knr4/Smi1-like" evidence="1">
    <location>
        <begin position="39"/>
        <end position="184"/>
    </location>
</feature>
<dbReference type="EMBL" id="CP016808">
    <property type="protein sequence ID" value="ANY70912.1"/>
    <property type="molecule type" value="Genomic_DNA"/>
</dbReference>
<dbReference type="InterPro" id="IPR016024">
    <property type="entry name" value="ARM-type_fold"/>
</dbReference>
<gene>
    <name evidence="2" type="ORF">BBD42_21965</name>
</gene>
<dbReference type="SMART" id="SM00860">
    <property type="entry name" value="SMI1_KNR4"/>
    <property type="match status" value="1"/>
</dbReference>
<evidence type="ECO:0000259" key="1">
    <source>
        <dbReference type="SMART" id="SM00860"/>
    </source>
</evidence>
<dbReference type="SUPFAM" id="SSF48371">
    <property type="entry name" value="ARM repeat"/>
    <property type="match status" value="1"/>
</dbReference>
<dbReference type="InterPro" id="IPR011989">
    <property type="entry name" value="ARM-like"/>
</dbReference>
<dbReference type="Pfam" id="PF09346">
    <property type="entry name" value="SMI1_KNR4"/>
    <property type="match status" value="1"/>
</dbReference>
<accession>A0A1B2DT78</accession>
<protein>
    <recommendedName>
        <fullName evidence="1">Knr4/Smi1-like domain-containing protein</fullName>
    </recommendedName>
</protein>
<dbReference type="Gene3D" id="3.40.1580.10">
    <property type="entry name" value="SMI1/KNR4-like"/>
    <property type="match status" value="1"/>
</dbReference>
<dbReference type="RefSeq" id="WP_099521751.1">
    <property type="nucleotide sequence ID" value="NZ_CP016808.1"/>
</dbReference>
<dbReference type="SUPFAM" id="SSF160631">
    <property type="entry name" value="SMI1/KNR4-like"/>
    <property type="match status" value="1"/>
</dbReference>
<reference evidence="2" key="1">
    <citation type="submission" date="2016-08" db="EMBL/GenBank/DDBJ databases">
        <title>Complete Genome Seqeunce of Paenibacillus sp. BIHB 4019 from tea rhizoplane.</title>
        <authorList>
            <person name="Thakur R."/>
            <person name="Swarnkar M.K."/>
            <person name="Gulati A."/>
        </authorList>
    </citation>
    <scope>NUCLEOTIDE SEQUENCE [LARGE SCALE GENOMIC DNA]</scope>
    <source>
        <strain evidence="2">BIHB4019</strain>
    </source>
</reference>
<dbReference type="InterPro" id="IPR037883">
    <property type="entry name" value="Knr4/Smi1-like_sf"/>
</dbReference>
<dbReference type="Gene3D" id="1.25.10.10">
    <property type="entry name" value="Leucine-rich Repeat Variant"/>
    <property type="match status" value="1"/>
</dbReference>
<dbReference type="InterPro" id="IPR018958">
    <property type="entry name" value="Knr4/Smi1-like_dom"/>
</dbReference>
<evidence type="ECO:0000313" key="2">
    <source>
        <dbReference type="EMBL" id="ANY70912.1"/>
    </source>
</evidence>
<sequence>MTIHNQLERIKRKLKDAAKVDASYQLFGANSHQYRLHEPLGLEELREFEQKHGIALPAEYAAFLTNIGNGGAGPYYGLHPLGEKQSIELERLDKPSTIRPELTKEQWKADYPALHDDSNISDEQYEEAQAKAFQGLLNIGEQGCTYETMLMITGEHHGKVVYIDLDYQKPFVTFEANFLDWYERWLDEIIAGYETSWFGMRRGGDERELIELYQSTLDESVKLEALNGMFKLKNITAETIVFLISQYESSSNEVRQLCLQILAKKNFAEAERLIREELTSSSAENRLHAIQAIHWYMPKGDQQFNEELISMLPAVADAETFQFICYILHAAEVEMLPMLLPFFTYPDVEIRVHAVYQAGQSSKKGMYASELIQRLDDSEVRVQHIALQALTGIIDPALLPIYERLLEQHQTDKDYIRSNVLRRLEEFQFKSKKQMDKVLSSSLVQVRALLGKHL</sequence>
<dbReference type="AlphaFoldDB" id="A0A1B2DT78"/>